<dbReference type="SMART" id="SM00147">
    <property type="entry name" value="RasGEF"/>
    <property type="match status" value="1"/>
</dbReference>
<dbReference type="CDD" id="cd00201">
    <property type="entry name" value="WW"/>
    <property type="match status" value="1"/>
</dbReference>
<proteinExistence type="predicted"/>
<organism evidence="10 11">
    <name type="scientific">Tieghemiomyces parasiticus</name>
    <dbReference type="NCBI Taxonomy" id="78921"/>
    <lineage>
        <taxon>Eukaryota</taxon>
        <taxon>Fungi</taxon>
        <taxon>Fungi incertae sedis</taxon>
        <taxon>Zoopagomycota</taxon>
        <taxon>Kickxellomycotina</taxon>
        <taxon>Dimargaritomycetes</taxon>
        <taxon>Dimargaritales</taxon>
        <taxon>Dimargaritaceae</taxon>
        <taxon>Tieghemiomyces</taxon>
    </lineage>
</organism>
<feature type="domain" description="SH3" evidence="6">
    <location>
        <begin position="1"/>
        <end position="59"/>
    </location>
</feature>
<feature type="domain" description="Ras-GEF" evidence="7">
    <location>
        <begin position="1004"/>
        <end position="1238"/>
    </location>
</feature>
<feature type="region of interest" description="Disordered" evidence="5">
    <location>
        <begin position="671"/>
        <end position="690"/>
    </location>
</feature>
<keyword evidence="1 4" id="KW-0728">SH3 domain</keyword>
<dbReference type="PANTHER" id="PTHR23113">
    <property type="entry name" value="GUANINE NUCLEOTIDE EXCHANGE FACTOR"/>
    <property type="match status" value="1"/>
</dbReference>
<dbReference type="GO" id="GO:0007265">
    <property type="term" value="P:Ras protein signal transduction"/>
    <property type="evidence" value="ECO:0007669"/>
    <property type="project" value="TreeGrafter"/>
</dbReference>
<dbReference type="Gene3D" id="1.10.840.10">
    <property type="entry name" value="Ras guanine-nucleotide exchange factors catalytic domain"/>
    <property type="match status" value="1"/>
</dbReference>
<sequence>MHPPVRAVYDFEGQGPSSLSFRKGDVIEVHTQLDSGWWNGTCRNERGWFPSNYVELYQPEEAPSPPVPTSRPHAAATTTHRHRGTGSNASTRSSPIAPATPTTGTAASPADAGLETDLSAKLTLSSPTRLRVGTDTSLPPSAVGTAALLTTSLSRSPSRTNSATKAEFSTSRPVSRLPPGWGIKSLPDGRHYYYHMVTDLTAWTLDGVDPDTGVRNAPGSGPTPAQSTAATPKDRRRGSGASTDSQSSLPVTAEVSMWAFNLQQRPHPRPRRPSTGPNTSFMGDTAAGQAPTWERLSANVVYAAQQLTNAGKADAKYEFLPLTLVVVSAVHAMFRASDTVERDAPIFRSQKLLKAHHRQVTNALCKVVVSAKNASVVWPAPDAVQVMQRDTNELLLAMRHFVIAAEESGVVLHPIDESDDAVSAAMLGNSYARAGRSMASDAVGPSNASVMTTETGHSQYYEDVISQRHLKYVDILSQMESVLHALAKALTLLLRHLRRGDVSLVRVITLAKKSVYEIGQFLLILEELDLELAGDALARQFARNKQALYGDVANMVMSIQAATQEGGDSVGVVSERVLAHTNALNNAVYEVLVTAKHVVEAMDNHEEELLVSAIDKLRGGSPTGSYADLSAQPRRAQSMPYLREQAERPVDRHLSAFEYSALRNNIRYRSNSSATAGPFPGTGEGLDLDDGEIHASDAQSVSTAINHHSHGGGPRTSGLRRSTVDTDSDDDEDDTYSRHNRSVSTINQRNKLKKFFGDEAMLGSGSTNTLATSSTANAPEAIPGQPMGLPFANPTETKLAKFFGEQAPLHVPTTRAAVEEKPWFLAPDYGSGELVFTIENNVKGATLNALVERLTAHDVSDINFCNTFLLTYRSFTTTNEFLDLIIKRYTIQPPPGLKPDELEMWTERKLKPIRARVYNIIKMWLESHYVEDSDMDGLRMLREFACTTMADSMPTAAEQVVKSIDKRRQSSDGAFRKLVKNLPKQAPPPILPRSFRKLKVYDIHAQELARQFTILDSKVYNKIKSVECLNQAWMGRDPTRAVNIKAMVQLSTKVSLFVGGTILSEPELRKRGNLIKYFITVAEKCRELNNFNSLMSFQGGIELASVQRLRRTWDTLGTRTMATYESLKTLMGTNRNFVEYREQLHSCNPPCIPFLGTHLKDLVFVEDGNPDFLPNQPHLINFDKRTKVASVIRDLQSYQNTPYALTVVPEIQEFIERSLEEVTDSHGLYDISLTLEPREREDEKIARLLRESGFL</sequence>
<name>A0A9W8A1Q9_9FUNG</name>
<dbReference type="PROSITE" id="PS50212">
    <property type="entry name" value="RASGEF_NTER"/>
    <property type="match status" value="1"/>
</dbReference>
<feature type="compositionally biased region" description="Low complexity" evidence="5">
    <location>
        <begin position="150"/>
        <end position="163"/>
    </location>
</feature>
<dbReference type="InterPro" id="IPR000651">
    <property type="entry name" value="Ras-like_Gua-exchang_fac_N"/>
</dbReference>
<keyword evidence="2 3" id="KW-0344">Guanine-nucleotide releasing factor</keyword>
<feature type="compositionally biased region" description="Low complexity" evidence="5">
    <location>
        <begin position="85"/>
        <end position="111"/>
    </location>
</feature>
<dbReference type="PROSITE" id="PS50020">
    <property type="entry name" value="WW_DOMAIN_2"/>
    <property type="match status" value="1"/>
</dbReference>
<evidence type="ECO:0000259" key="6">
    <source>
        <dbReference type="PROSITE" id="PS50002"/>
    </source>
</evidence>
<evidence type="ECO:0000256" key="2">
    <source>
        <dbReference type="ARBA" id="ARBA00022658"/>
    </source>
</evidence>
<dbReference type="PROSITE" id="PS50009">
    <property type="entry name" value="RASGEF_CAT"/>
    <property type="match status" value="1"/>
</dbReference>
<dbReference type="Gene3D" id="2.30.30.40">
    <property type="entry name" value="SH3 Domains"/>
    <property type="match status" value="1"/>
</dbReference>
<dbReference type="InterPro" id="IPR036020">
    <property type="entry name" value="WW_dom_sf"/>
</dbReference>
<dbReference type="EMBL" id="JANBPT010000430">
    <property type="protein sequence ID" value="KAJ1920985.1"/>
    <property type="molecule type" value="Genomic_DNA"/>
</dbReference>
<dbReference type="Pfam" id="PF25006">
    <property type="entry name" value="DUF7783"/>
    <property type="match status" value="1"/>
</dbReference>
<feature type="compositionally biased region" description="Polar residues" evidence="5">
    <location>
        <begin position="240"/>
        <end position="250"/>
    </location>
</feature>
<evidence type="ECO:0000259" key="8">
    <source>
        <dbReference type="PROSITE" id="PS50020"/>
    </source>
</evidence>
<dbReference type="PANTHER" id="PTHR23113:SF368">
    <property type="entry name" value="CELL DIVISION CONTROL PROTEIN 25"/>
    <property type="match status" value="1"/>
</dbReference>
<feature type="region of interest" description="Disordered" evidence="5">
    <location>
        <begin position="59"/>
        <end position="111"/>
    </location>
</feature>
<dbReference type="Gene3D" id="1.20.870.10">
    <property type="entry name" value="Son of sevenless (SoS) protein Chain: S domain 1"/>
    <property type="match status" value="1"/>
</dbReference>
<evidence type="ECO:0000313" key="11">
    <source>
        <dbReference type="Proteomes" id="UP001150569"/>
    </source>
</evidence>
<dbReference type="CDD" id="cd06224">
    <property type="entry name" value="REM"/>
    <property type="match status" value="1"/>
</dbReference>
<feature type="domain" description="WW" evidence="8">
    <location>
        <begin position="175"/>
        <end position="203"/>
    </location>
</feature>
<dbReference type="CDD" id="cd00155">
    <property type="entry name" value="RasGEF"/>
    <property type="match status" value="1"/>
</dbReference>
<dbReference type="Pfam" id="PF00018">
    <property type="entry name" value="SH3_1"/>
    <property type="match status" value="1"/>
</dbReference>
<dbReference type="InterPro" id="IPR036964">
    <property type="entry name" value="RASGEF_cat_dom_sf"/>
</dbReference>
<reference evidence="10" key="1">
    <citation type="submission" date="2022-07" db="EMBL/GenBank/DDBJ databases">
        <title>Phylogenomic reconstructions and comparative analyses of Kickxellomycotina fungi.</title>
        <authorList>
            <person name="Reynolds N.K."/>
            <person name="Stajich J.E."/>
            <person name="Barry K."/>
            <person name="Grigoriev I.V."/>
            <person name="Crous P."/>
            <person name="Smith M.E."/>
        </authorList>
    </citation>
    <scope>NUCLEOTIDE SEQUENCE</scope>
    <source>
        <strain evidence="10">RSA 861</strain>
    </source>
</reference>
<dbReference type="FunFam" id="2.30.30.40:FF:000072">
    <property type="entry name" value="Unconventional Myosin IB"/>
    <property type="match status" value="1"/>
</dbReference>
<dbReference type="GO" id="GO:0005886">
    <property type="term" value="C:plasma membrane"/>
    <property type="evidence" value="ECO:0007669"/>
    <property type="project" value="TreeGrafter"/>
</dbReference>
<dbReference type="GO" id="GO:0005085">
    <property type="term" value="F:guanyl-nucleotide exchange factor activity"/>
    <property type="evidence" value="ECO:0007669"/>
    <property type="project" value="UniProtKB-KW"/>
</dbReference>
<dbReference type="PROSITE" id="PS50002">
    <property type="entry name" value="SH3"/>
    <property type="match status" value="1"/>
</dbReference>
<dbReference type="Pfam" id="PF00617">
    <property type="entry name" value="RasGEF"/>
    <property type="match status" value="1"/>
</dbReference>
<dbReference type="PROSITE" id="PS00720">
    <property type="entry name" value="RASGEF"/>
    <property type="match status" value="1"/>
</dbReference>
<evidence type="ECO:0000256" key="5">
    <source>
        <dbReference type="SAM" id="MobiDB-lite"/>
    </source>
</evidence>
<evidence type="ECO:0000313" key="10">
    <source>
        <dbReference type="EMBL" id="KAJ1920985.1"/>
    </source>
</evidence>
<dbReference type="InterPro" id="IPR056685">
    <property type="entry name" value="DUF7783"/>
</dbReference>
<dbReference type="InterPro" id="IPR008937">
    <property type="entry name" value="Ras-like_GEF"/>
</dbReference>
<keyword evidence="11" id="KW-1185">Reference proteome</keyword>
<dbReference type="InterPro" id="IPR019804">
    <property type="entry name" value="Ras_G-nucl-exch_fac_CS"/>
</dbReference>
<feature type="region of interest" description="Disordered" evidence="5">
    <location>
        <begin position="703"/>
        <end position="744"/>
    </location>
</feature>
<dbReference type="Pfam" id="PF00618">
    <property type="entry name" value="RasGEF_N"/>
    <property type="match status" value="1"/>
</dbReference>
<dbReference type="SUPFAM" id="SSF51045">
    <property type="entry name" value="WW domain"/>
    <property type="match status" value="1"/>
</dbReference>
<evidence type="ECO:0000259" key="7">
    <source>
        <dbReference type="PROSITE" id="PS50009"/>
    </source>
</evidence>
<dbReference type="Gene3D" id="2.20.70.10">
    <property type="match status" value="1"/>
</dbReference>
<dbReference type="InterPro" id="IPR001895">
    <property type="entry name" value="RASGEF_cat_dom"/>
</dbReference>
<dbReference type="SMART" id="SM00326">
    <property type="entry name" value="SH3"/>
    <property type="match status" value="1"/>
</dbReference>
<comment type="caution">
    <text evidence="10">The sequence shown here is derived from an EMBL/GenBank/DDBJ whole genome shotgun (WGS) entry which is preliminary data.</text>
</comment>
<dbReference type="InterPro" id="IPR001452">
    <property type="entry name" value="SH3_domain"/>
</dbReference>
<evidence type="ECO:0000256" key="1">
    <source>
        <dbReference type="ARBA" id="ARBA00022443"/>
    </source>
</evidence>
<feature type="domain" description="N-terminal Ras-GEF" evidence="9">
    <location>
        <begin position="838"/>
        <end position="968"/>
    </location>
</feature>
<evidence type="ECO:0000259" key="9">
    <source>
        <dbReference type="PROSITE" id="PS50212"/>
    </source>
</evidence>
<dbReference type="SMART" id="SM00229">
    <property type="entry name" value="RasGEFN"/>
    <property type="match status" value="1"/>
</dbReference>
<dbReference type="InterPro" id="IPR036028">
    <property type="entry name" value="SH3-like_dom_sf"/>
</dbReference>
<dbReference type="InterPro" id="IPR023578">
    <property type="entry name" value="Ras_GEF_dom_sf"/>
</dbReference>
<protein>
    <submittedName>
        <fullName evidence="10">Uncharacterized protein</fullName>
    </submittedName>
</protein>
<dbReference type="PRINTS" id="PR00452">
    <property type="entry name" value="SH3DOMAIN"/>
</dbReference>
<dbReference type="SUPFAM" id="SSF50044">
    <property type="entry name" value="SH3-domain"/>
    <property type="match status" value="1"/>
</dbReference>
<feature type="region of interest" description="Disordered" evidence="5">
    <location>
        <begin position="261"/>
        <end position="280"/>
    </location>
</feature>
<dbReference type="InterPro" id="IPR001202">
    <property type="entry name" value="WW_dom"/>
</dbReference>
<dbReference type="AlphaFoldDB" id="A0A9W8A1Q9"/>
<dbReference type="OrthoDB" id="546434at2759"/>
<evidence type="ECO:0000256" key="3">
    <source>
        <dbReference type="PROSITE-ProRule" id="PRU00168"/>
    </source>
</evidence>
<feature type="region of interest" description="Disordered" evidence="5">
    <location>
        <begin position="211"/>
        <end position="250"/>
    </location>
</feature>
<accession>A0A9W8A1Q9</accession>
<feature type="region of interest" description="Disordered" evidence="5">
    <location>
        <begin position="150"/>
        <end position="181"/>
    </location>
</feature>
<evidence type="ECO:0000256" key="4">
    <source>
        <dbReference type="PROSITE-ProRule" id="PRU00192"/>
    </source>
</evidence>
<gene>
    <name evidence="10" type="ORF">IWQ60_006874</name>
</gene>
<dbReference type="SUPFAM" id="SSF48366">
    <property type="entry name" value="Ras GEF"/>
    <property type="match status" value="1"/>
</dbReference>
<dbReference type="Proteomes" id="UP001150569">
    <property type="component" value="Unassembled WGS sequence"/>
</dbReference>